<feature type="region of interest" description="Disordered" evidence="1">
    <location>
        <begin position="288"/>
        <end position="307"/>
    </location>
</feature>
<dbReference type="InterPro" id="IPR036179">
    <property type="entry name" value="Ig-like_dom_sf"/>
</dbReference>
<keyword evidence="4" id="KW-1185">Reference proteome</keyword>
<dbReference type="InterPro" id="IPR003599">
    <property type="entry name" value="Ig_sub"/>
</dbReference>
<comment type="caution">
    <text evidence="3">The sequence shown here is derived from an EMBL/GenBank/DDBJ whole genome shotgun (WGS) entry which is preliminary data.</text>
</comment>
<feature type="region of interest" description="Disordered" evidence="1">
    <location>
        <begin position="38"/>
        <end position="58"/>
    </location>
</feature>
<evidence type="ECO:0000256" key="1">
    <source>
        <dbReference type="SAM" id="MobiDB-lite"/>
    </source>
</evidence>
<evidence type="ECO:0000313" key="3">
    <source>
        <dbReference type="EMBL" id="KAK8381629.1"/>
    </source>
</evidence>
<dbReference type="SUPFAM" id="SSF48726">
    <property type="entry name" value="Immunoglobulin"/>
    <property type="match status" value="2"/>
</dbReference>
<evidence type="ECO:0000259" key="2">
    <source>
        <dbReference type="PROSITE" id="PS50835"/>
    </source>
</evidence>
<feature type="compositionally biased region" description="Pro residues" evidence="1">
    <location>
        <begin position="43"/>
        <end position="57"/>
    </location>
</feature>
<dbReference type="PANTHER" id="PTHR23279">
    <property type="entry name" value="DEFECTIVE PROBOSCIS EXTENSION RESPONSE DPR -RELATED"/>
    <property type="match status" value="1"/>
</dbReference>
<proteinExistence type="predicted"/>
<dbReference type="GO" id="GO:0050808">
    <property type="term" value="P:synapse organization"/>
    <property type="evidence" value="ECO:0007669"/>
    <property type="project" value="TreeGrafter"/>
</dbReference>
<dbReference type="AlphaFoldDB" id="A0AAW0T2S0"/>
<sequence length="307" mass="33737">MAGKARFFKAACGKDAFTSPRESLKDGSFKDAKHFEVLRTKAPPSPDHPSGPRPVPPRLRYSLVREHGKRWRRWQLVIRNTRADDQGQYRCQVATQPPLILVVNLNVTVPVARVVDERGTKVQEKHYNSGSMIELKCIVDQVPFPHGPVTWRRGATILTYNTSRGGISVKGNEAGGFIRSRLYVADATPQDSGFYSCWYKNITSDTVTVHVIAGENSAAMQHDGLPGSGGNVSGGPSSLQPSLALPSLLALVTVASWVLSSSCTASFITTGTSTFVNSVLFPEGITWSKQQKEHEEEEEEEEKRATR</sequence>
<reference evidence="3 4" key="1">
    <citation type="submission" date="2023-03" db="EMBL/GenBank/DDBJ databases">
        <title>High-quality genome of Scylla paramamosain provides insights in environmental adaptation.</title>
        <authorList>
            <person name="Zhang L."/>
        </authorList>
    </citation>
    <scope>NUCLEOTIDE SEQUENCE [LARGE SCALE GENOMIC DNA]</scope>
    <source>
        <strain evidence="3">LZ_2023a</strain>
        <tissue evidence="3">Muscle</tissue>
    </source>
</reference>
<dbReference type="Pfam" id="PF13895">
    <property type="entry name" value="Ig_2"/>
    <property type="match status" value="1"/>
</dbReference>
<accession>A0AAW0T2S0</accession>
<protein>
    <recommendedName>
        <fullName evidence="2">Ig-like domain-containing protein</fullName>
    </recommendedName>
</protein>
<dbReference type="InterPro" id="IPR013783">
    <property type="entry name" value="Ig-like_fold"/>
</dbReference>
<gene>
    <name evidence="3" type="ORF">O3P69_018614</name>
</gene>
<dbReference type="PROSITE" id="PS50835">
    <property type="entry name" value="IG_LIKE"/>
    <property type="match status" value="1"/>
</dbReference>
<name>A0AAW0T2S0_SCYPA</name>
<dbReference type="InterPro" id="IPR037448">
    <property type="entry name" value="Zig-8"/>
</dbReference>
<dbReference type="GO" id="GO:0032589">
    <property type="term" value="C:neuron projection membrane"/>
    <property type="evidence" value="ECO:0007669"/>
    <property type="project" value="TreeGrafter"/>
</dbReference>
<dbReference type="Gene3D" id="2.60.40.10">
    <property type="entry name" value="Immunoglobulins"/>
    <property type="match status" value="2"/>
</dbReference>
<feature type="domain" description="Ig-like" evidence="2">
    <location>
        <begin position="110"/>
        <end position="208"/>
    </location>
</feature>
<dbReference type="EMBL" id="JARAKH010000040">
    <property type="protein sequence ID" value="KAK8381629.1"/>
    <property type="molecule type" value="Genomic_DNA"/>
</dbReference>
<evidence type="ECO:0000313" key="4">
    <source>
        <dbReference type="Proteomes" id="UP001487740"/>
    </source>
</evidence>
<dbReference type="SMART" id="SM00409">
    <property type="entry name" value="IG"/>
    <property type="match status" value="2"/>
</dbReference>
<dbReference type="InterPro" id="IPR007110">
    <property type="entry name" value="Ig-like_dom"/>
</dbReference>
<organism evidence="3 4">
    <name type="scientific">Scylla paramamosain</name>
    <name type="common">Mud crab</name>
    <dbReference type="NCBI Taxonomy" id="85552"/>
    <lineage>
        <taxon>Eukaryota</taxon>
        <taxon>Metazoa</taxon>
        <taxon>Ecdysozoa</taxon>
        <taxon>Arthropoda</taxon>
        <taxon>Crustacea</taxon>
        <taxon>Multicrustacea</taxon>
        <taxon>Malacostraca</taxon>
        <taxon>Eumalacostraca</taxon>
        <taxon>Eucarida</taxon>
        <taxon>Decapoda</taxon>
        <taxon>Pleocyemata</taxon>
        <taxon>Brachyura</taxon>
        <taxon>Eubrachyura</taxon>
        <taxon>Portunoidea</taxon>
        <taxon>Portunidae</taxon>
        <taxon>Portuninae</taxon>
        <taxon>Scylla</taxon>
    </lineage>
</organism>
<dbReference type="PANTHER" id="PTHR23279:SF3">
    <property type="entry name" value="DEFECTIVE PROBOSCIS EXTENSION RESPONSE 18"/>
    <property type="match status" value="1"/>
</dbReference>
<dbReference type="Proteomes" id="UP001487740">
    <property type="component" value="Unassembled WGS sequence"/>
</dbReference>